<reference evidence="1" key="1">
    <citation type="submission" date="2022-11" db="EMBL/GenBank/DDBJ databases">
        <title>beta-Carotene-producing bacterium, Jeongeuplla avenae sp. nov., alleviates the salt stress of Arabidopsis seedlings.</title>
        <authorList>
            <person name="Jiang L."/>
            <person name="Lee J."/>
        </authorList>
    </citation>
    <scope>NUCLEOTIDE SEQUENCE</scope>
    <source>
        <strain evidence="1">DY_R2A_6</strain>
    </source>
</reference>
<evidence type="ECO:0000313" key="2">
    <source>
        <dbReference type="Proteomes" id="UP001163223"/>
    </source>
</evidence>
<name>A0ACD4NL78_9HYPH</name>
<sequence length="731" mass="79997">MNAADPFSPLRADEKSASRGGADSVNPWVPILPVPSDAPELTKGVLSAFAPAGYSFTNGWRYRDERGRLLGCVVRFDRPANGMPADKQVLPLTFCEGPNSRREWRLKGFPEKRPLYHLDALAEHPEAPVLVVEGEKAADAAVKLFPSHVVVTSPGGSKVAHKADWTPIAGRSVTVWPDNDVPGTEYAKAVVAACEAAGAREVRIAELPTSLPEKWDLADPLPDGVSMEMLRQILEGAPCASSWPAPMPITTNLPPVVPFSGDLLPGALQGYVMDVAERQQSAPDFAAVATLCGLAAIVGNKVRIRPKQNDDWTVVPNLWGAIVGRPSAMKSPAMQSALAPLYSLQDELRKEWQAECRDIAADSALANLDAKEAKKQAAKALKGGDRDEARRLIMDTTGDDPELPPCPRLIVNDATVEKLGELLNENPNGLLLVRDELPGFLSRLESEDHQSDRAFYLESFNGDGSFTYDRIQRGTVHIENCTMSIIGGVQPSRIAPIVRGAVSGASNDGLIQRLQLAVWPDDRPDWKWVDRRPNAMDRGMFEAAFRRLHDMERKEDGEPLVLRFSPEAQTMFREWMEEIQAEARGGKLSSTLESHILKMPKTVASLALIFELIDSQDVPQSVGQEATARALDWADYLRSHAGRLYAAGQTMVEEGARLIAERRGQLPDPFTARDVHKKDWSGLTDRDAVASAIEILIGTHHCREVAAKADTNVRGRPTTSYTWNPALKVEG</sequence>
<accession>A0ACD4NL78</accession>
<protein>
    <submittedName>
        <fullName evidence="1">DUF3987 domain-containing protein</fullName>
    </submittedName>
</protein>
<dbReference type="Proteomes" id="UP001163223">
    <property type="component" value="Chromosome"/>
</dbReference>
<gene>
    <name evidence="1" type="ORF">OXU80_21395</name>
</gene>
<evidence type="ECO:0000313" key="1">
    <source>
        <dbReference type="EMBL" id="WAJ27376.1"/>
    </source>
</evidence>
<organism evidence="1 2">
    <name type="scientific">Antarcticirhabdus aurantiaca</name>
    <dbReference type="NCBI Taxonomy" id="2606717"/>
    <lineage>
        <taxon>Bacteria</taxon>
        <taxon>Pseudomonadati</taxon>
        <taxon>Pseudomonadota</taxon>
        <taxon>Alphaproteobacteria</taxon>
        <taxon>Hyphomicrobiales</taxon>
        <taxon>Aurantimonadaceae</taxon>
        <taxon>Antarcticirhabdus</taxon>
    </lineage>
</organism>
<keyword evidence="2" id="KW-1185">Reference proteome</keyword>
<proteinExistence type="predicted"/>
<dbReference type="EMBL" id="CP113520">
    <property type="protein sequence ID" value="WAJ27376.1"/>
    <property type="molecule type" value="Genomic_DNA"/>
</dbReference>